<dbReference type="AlphaFoldDB" id="A0A5C3KBT6"/>
<dbReference type="Gene3D" id="2.40.70.10">
    <property type="entry name" value="Acid Proteases"/>
    <property type="match status" value="1"/>
</dbReference>
<reference evidence="2 3" key="1">
    <citation type="journal article" date="2019" name="Nat. Ecol. Evol.">
        <title>Megaphylogeny resolves global patterns of mushroom evolution.</title>
        <authorList>
            <person name="Varga T."/>
            <person name="Krizsan K."/>
            <person name="Foldi C."/>
            <person name="Dima B."/>
            <person name="Sanchez-Garcia M."/>
            <person name="Sanchez-Ramirez S."/>
            <person name="Szollosi G.J."/>
            <person name="Szarkandi J.G."/>
            <person name="Papp V."/>
            <person name="Albert L."/>
            <person name="Andreopoulos W."/>
            <person name="Angelini C."/>
            <person name="Antonin V."/>
            <person name="Barry K.W."/>
            <person name="Bougher N.L."/>
            <person name="Buchanan P."/>
            <person name="Buyck B."/>
            <person name="Bense V."/>
            <person name="Catcheside P."/>
            <person name="Chovatia M."/>
            <person name="Cooper J."/>
            <person name="Damon W."/>
            <person name="Desjardin D."/>
            <person name="Finy P."/>
            <person name="Geml J."/>
            <person name="Haridas S."/>
            <person name="Hughes K."/>
            <person name="Justo A."/>
            <person name="Karasinski D."/>
            <person name="Kautmanova I."/>
            <person name="Kiss B."/>
            <person name="Kocsube S."/>
            <person name="Kotiranta H."/>
            <person name="LaButti K.M."/>
            <person name="Lechner B.E."/>
            <person name="Liimatainen K."/>
            <person name="Lipzen A."/>
            <person name="Lukacs Z."/>
            <person name="Mihaltcheva S."/>
            <person name="Morgado L.N."/>
            <person name="Niskanen T."/>
            <person name="Noordeloos M.E."/>
            <person name="Ohm R.A."/>
            <person name="Ortiz-Santana B."/>
            <person name="Ovrebo C."/>
            <person name="Racz N."/>
            <person name="Riley R."/>
            <person name="Savchenko A."/>
            <person name="Shiryaev A."/>
            <person name="Soop K."/>
            <person name="Spirin V."/>
            <person name="Szebenyi C."/>
            <person name="Tomsovsky M."/>
            <person name="Tulloss R.E."/>
            <person name="Uehling J."/>
            <person name="Grigoriev I.V."/>
            <person name="Vagvolgyi C."/>
            <person name="Papp T."/>
            <person name="Martin F.M."/>
            <person name="Miettinen O."/>
            <person name="Hibbett D.S."/>
            <person name="Nagy L.G."/>
        </authorList>
    </citation>
    <scope>NUCLEOTIDE SEQUENCE [LARGE SCALE GENOMIC DNA]</scope>
    <source>
        <strain evidence="2 3">CBS 121175</strain>
    </source>
</reference>
<feature type="compositionally biased region" description="Polar residues" evidence="1">
    <location>
        <begin position="33"/>
        <end position="44"/>
    </location>
</feature>
<evidence type="ECO:0000313" key="3">
    <source>
        <dbReference type="Proteomes" id="UP000307440"/>
    </source>
</evidence>
<dbReference type="InterPro" id="IPR021109">
    <property type="entry name" value="Peptidase_aspartic_dom_sf"/>
</dbReference>
<evidence type="ECO:0000313" key="2">
    <source>
        <dbReference type="EMBL" id="TFK17546.1"/>
    </source>
</evidence>
<protein>
    <submittedName>
        <fullName evidence="2">Uncharacterized protein</fullName>
    </submittedName>
</protein>
<dbReference type="Proteomes" id="UP000307440">
    <property type="component" value="Unassembled WGS sequence"/>
</dbReference>
<sequence length="272" mass="29639">MMKLIDLNNVHRTANAAARRTTLASRLSPPLPSNNGGSRRTTYVTASQPAPNTYLPRLTDGKKKLLNEHEGCTRCRTFYSGHQAVACPMKEADTWPEASTYKTLTLEMVLAAKPRLVAGFVGVHEGSDDDTFNDDITDDGCVLSPISFTVPHLVASLEITRPAITEFPLSVQSLLDIRCPSTVISDALATKLGHRRFKLPPEENNLSSLSNTLLEAKEYVKLEATSGNGAWVSGVFYAKVVVGLPVPLILGMPFLSSQHIVLDTHQRTVINT</sequence>
<dbReference type="EMBL" id="ML210493">
    <property type="protein sequence ID" value="TFK17546.1"/>
    <property type="molecule type" value="Genomic_DNA"/>
</dbReference>
<keyword evidence="3" id="KW-1185">Reference proteome</keyword>
<feature type="compositionally biased region" description="Low complexity" evidence="1">
    <location>
        <begin position="19"/>
        <end position="28"/>
    </location>
</feature>
<evidence type="ECO:0000256" key="1">
    <source>
        <dbReference type="SAM" id="MobiDB-lite"/>
    </source>
</evidence>
<proteinExistence type="predicted"/>
<gene>
    <name evidence="2" type="ORF">FA15DRAFT_710688</name>
</gene>
<name>A0A5C3KBT6_COPMA</name>
<accession>A0A5C3KBT6</accession>
<dbReference type="STRING" id="230819.A0A5C3KBT6"/>
<organism evidence="2 3">
    <name type="scientific">Coprinopsis marcescibilis</name>
    <name type="common">Agaric fungus</name>
    <name type="synonym">Psathyrella marcescibilis</name>
    <dbReference type="NCBI Taxonomy" id="230819"/>
    <lineage>
        <taxon>Eukaryota</taxon>
        <taxon>Fungi</taxon>
        <taxon>Dikarya</taxon>
        <taxon>Basidiomycota</taxon>
        <taxon>Agaricomycotina</taxon>
        <taxon>Agaricomycetes</taxon>
        <taxon>Agaricomycetidae</taxon>
        <taxon>Agaricales</taxon>
        <taxon>Agaricineae</taxon>
        <taxon>Psathyrellaceae</taxon>
        <taxon>Coprinopsis</taxon>
    </lineage>
</organism>
<dbReference type="OrthoDB" id="2369050at2759"/>
<feature type="region of interest" description="Disordered" evidence="1">
    <location>
        <begin position="19"/>
        <end position="44"/>
    </location>
</feature>